<gene>
    <name evidence="1" type="ORF">EI293_00945</name>
</gene>
<dbReference type="OrthoDB" id="790936at2"/>
<proteinExistence type="predicted"/>
<protein>
    <submittedName>
        <fullName evidence="1">Uncharacterized protein</fullName>
    </submittedName>
</protein>
<reference evidence="1 2" key="1">
    <citation type="submission" date="2018-12" db="EMBL/GenBank/DDBJ databases">
        <authorList>
            <person name="Feng G."/>
            <person name="Zhu H."/>
        </authorList>
    </citation>
    <scope>NUCLEOTIDE SEQUENCE [LARGE SCALE GENOMIC DNA]</scope>
    <source>
        <strain evidence="1 2">LMG 26000</strain>
    </source>
</reference>
<name>A0A3R9V368_9BACT</name>
<dbReference type="RefSeq" id="WP_125434831.1">
    <property type="nucleotide sequence ID" value="NZ_RWIU01000001.1"/>
</dbReference>
<sequence length="191" mass="22431">MITIDQAKFLDNLRITQAYCEQQLQQKEKLDWVILRSAINPVCRDEQWFVHMLGHNKAACDEQPIPLKEWARKSDPYYHDSFVELFNLQLDFKTSVSDRLKLDGICQGKILVVEHGENIPDGAADPETNSFFDEWDLPPIDTWFYNDYSPSRGGILFAWIPEKFIRLADVAIEIQFLNILHWFEKPSNWNI</sequence>
<dbReference type="Proteomes" id="UP000270291">
    <property type="component" value="Unassembled WGS sequence"/>
</dbReference>
<evidence type="ECO:0000313" key="1">
    <source>
        <dbReference type="EMBL" id="RSK45770.1"/>
    </source>
</evidence>
<dbReference type="EMBL" id="RWIU01000001">
    <property type="protein sequence ID" value="RSK45770.1"/>
    <property type="molecule type" value="Genomic_DNA"/>
</dbReference>
<accession>A0A3R9V368</accession>
<dbReference type="AlphaFoldDB" id="A0A3R9V368"/>
<keyword evidence="2" id="KW-1185">Reference proteome</keyword>
<organism evidence="1 2">
    <name type="scientific">Hymenobacter perfusus</name>
    <dbReference type="NCBI Taxonomy" id="1236770"/>
    <lineage>
        <taxon>Bacteria</taxon>
        <taxon>Pseudomonadati</taxon>
        <taxon>Bacteroidota</taxon>
        <taxon>Cytophagia</taxon>
        <taxon>Cytophagales</taxon>
        <taxon>Hymenobacteraceae</taxon>
        <taxon>Hymenobacter</taxon>
    </lineage>
</organism>
<comment type="caution">
    <text evidence="1">The sequence shown here is derived from an EMBL/GenBank/DDBJ whole genome shotgun (WGS) entry which is preliminary data.</text>
</comment>
<evidence type="ECO:0000313" key="2">
    <source>
        <dbReference type="Proteomes" id="UP000270291"/>
    </source>
</evidence>